<organism evidence="7 8">
    <name type="scientific">Acinetobacter soli</name>
    <dbReference type="NCBI Taxonomy" id="487316"/>
    <lineage>
        <taxon>Bacteria</taxon>
        <taxon>Pseudomonadati</taxon>
        <taxon>Pseudomonadota</taxon>
        <taxon>Gammaproteobacteria</taxon>
        <taxon>Moraxellales</taxon>
        <taxon>Moraxellaceae</taxon>
        <taxon>Acinetobacter</taxon>
    </lineage>
</organism>
<feature type="transmembrane region" description="Helical" evidence="6">
    <location>
        <begin position="36"/>
        <end position="54"/>
    </location>
</feature>
<gene>
    <name evidence="7" type="ORF">RHP80_13050</name>
</gene>
<evidence type="ECO:0000313" key="8">
    <source>
        <dbReference type="Proteomes" id="UP001256400"/>
    </source>
</evidence>
<feature type="transmembrane region" description="Helical" evidence="6">
    <location>
        <begin position="60"/>
        <end position="85"/>
    </location>
</feature>
<sequence length="163" mass="18664">MWLFFIVIVLVLLVLDLGVLHRNVREIGVKESLGLSAFYIILGLLFGAWVWWYIGPTAGLNYVTGFVIEKSLAMDNIFVIAMIFTYFSIPRIYQHRVLFWGIIGVIILRAIMIGLGATLVSQFSWVLYIFAGFLILTGIKMWLSVDKQYEVGHDRVCRFDFCG</sequence>
<feature type="transmembrane region" description="Helical" evidence="6">
    <location>
        <begin position="97"/>
        <end position="119"/>
    </location>
</feature>
<keyword evidence="3 6" id="KW-0812">Transmembrane</keyword>
<feature type="transmembrane region" description="Helical" evidence="6">
    <location>
        <begin position="6"/>
        <end position="24"/>
    </location>
</feature>
<evidence type="ECO:0000256" key="6">
    <source>
        <dbReference type="SAM" id="Phobius"/>
    </source>
</evidence>
<evidence type="ECO:0000256" key="2">
    <source>
        <dbReference type="ARBA" id="ARBA00007511"/>
    </source>
</evidence>
<proteinExistence type="inferred from homology"/>
<comment type="similarity">
    <text evidence="2">Belongs to the TerC family.</text>
</comment>
<evidence type="ECO:0000256" key="4">
    <source>
        <dbReference type="ARBA" id="ARBA00022989"/>
    </source>
</evidence>
<evidence type="ECO:0000256" key="5">
    <source>
        <dbReference type="ARBA" id="ARBA00023136"/>
    </source>
</evidence>
<dbReference type="RefSeq" id="WP_228268656.1">
    <property type="nucleotide sequence ID" value="NZ_BKFD01000025.1"/>
</dbReference>
<evidence type="ECO:0000256" key="3">
    <source>
        <dbReference type="ARBA" id="ARBA00022692"/>
    </source>
</evidence>
<protein>
    <recommendedName>
        <fullName evidence="9">TerC family protein</fullName>
    </recommendedName>
</protein>
<name>A0AB38Z117_9GAMM</name>
<evidence type="ECO:0000313" key="7">
    <source>
        <dbReference type="EMBL" id="WND07144.1"/>
    </source>
</evidence>
<dbReference type="Pfam" id="PF03741">
    <property type="entry name" value="TerC"/>
    <property type="match status" value="1"/>
</dbReference>
<evidence type="ECO:0008006" key="9">
    <source>
        <dbReference type="Google" id="ProtNLM"/>
    </source>
</evidence>
<dbReference type="AlphaFoldDB" id="A0AB38Z117"/>
<comment type="subcellular location">
    <subcellularLocation>
        <location evidence="1">Membrane</location>
        <topology evidence="1">Multi-pass membrane protein</topology>
    </subcellularLocation>
</comment>
<accession>A0AB38Z117</accession>
<dbReference type="PANTHER" id="PTHR30238:SF0">
    <property type="entry name" value="THYLAKOID MEMBRANE PROTEIN TERC, CHLOROPLASTIC"/>
    <property type="match status" value="1"/>
</dbReference>
<dbReference type="EMBL" id="CP134206">
    <property type="protein sequence ID" value="WND07144.1"/>
    <property type="molecule type" value="Genomic_DNA"/>
</dbReference>
<reference evidence="7" key="1">
    <citation type="submission" date="2023-09" db="EMBL/GenBank/DDBJ databases">
        <title>Acinetobacter soli.</title>
        <authorList>
            <person name="Kim B."/>
            <person name="Kim D."/>
            <person name="Park D."/>
        </authorList>
    </citation>
    <scope>NUCLEOTIDE SEQUENCE</scope>
    <source>
        <strain evidence="7">2023.05</strain>
    </source>
</reference>
<feature type="transmembrane region" description="Helical" evidence="6">
    <location>
        <begin position="125"/>
        <end position="143"/>
    </location>
</feature>
<dbReference type="PANTHER" id="PTHR30238">
    <property type="entry name" value="MEMBRANE BOUND PREDICTED REDOX MODULATOR"/>
    <property type="match status" value="1"/>
</dbReference>
<evidence type="ECO:0000256" key="1">
    <source>
        <dbReference type="ARBA" id="ARBA00004141"/>
    </source>
</evidence>
<dbReference type="GO" id="GO:0016020">
    <property type="term" value="C:membrane"/>
    <property type="evidence" value="ECO:0007669"/>
    <property type="project" value="UniProtKB-SubCell"/>
</dbReference>
<keyword evidence="4 6" id="KW-1133">Transmembrane helix</keyword>
<dbReference type="InterPro" id="IPR005496">
    <property type="entry name" value="Integral_membrane_TerC"/>
</dbReference>
<dbReference type="Proteomes" id="UP001256400">
    <property type="component" value="Chromosome"/>
</dbReference>
<keyword evidence="5 6" id="KW-0472">Membrane</keyword>